<organism evidence="18 19">
    <name type="scientific">Stieleria neptunia</name>
    <dbReference type="NCBI Taxonomy" id="2527979"/>
    <lineage>
        <taxon>Bacteria</taxon>
        <taxon>Pseudomonadati</taxon>
        <taxon>Planctomycetota</taxon>
        <taxon>Planctomycetia</taxon>
        <taxon>Pirellulales</taxon>
        <taxon>Pirellulaceae</taxon>
        <taxon>Stieleria</taxon>
    </lineage>
</organism>
<dbReference type="PANTHER" id="PTHR48082:SF2">
    <property type="entry name" value="ATP SYNTHASE SUBUNIT ALPHA, MITOCHONDRIAL"/>
    <property type="match status" value="1"/>
</dbReference>
<dbReference type="GO" id="GO:0043531">
    <property type="term" value="F:ADP binding"/>
    <property type="evidence" value="ECO:0007669"/>
    <property type="project" value="TreeGrafter"/>
</dbReference>
<dbReference type="Proteomes" id="UP000319004">
    <property type="component" value="Chromosome"/>
</dbReference>
<dbReference type="CDD" id="cd18116">
    <property type="entry name" value="ATP-synt_F1_alpha_N"/>
    <property type="match status" value="1"/>
</dbReference>
<dbReference type="InterPro" id="IPR004100">
    <property type="entry name" value="ATPase_F1/V1/A1_a/bsu_N"/>
</dbReference>
<evidence type="ECO:0000259" key="15">
    <source>
        <dbReference type="Pfam" id="PF00006"/>
    </source>
</evidence>
<dbReference type="FunFam" id="3.40.50.300:FF:000002">
    <property type="entry name" value="ATP synthase subunit alpha"/>
    <property type="match status" value="1"/>
</dbReference>
<dbReference type="InterPro" id="IPR027417">
    <property type="entry name" value="P-loop_NTPase"/>
</dbReference>
<evidence type="ECO:0000256" key="14">
    <source>
        <dbReference type="HAMAP-Rule" id="MF_01346"/>
    </source>
</evidence>
<dbReference type="GO" id="GO:0045259">
    <property type="term" value="C:proton-transporting ATP synthase complex"/>
    <property type="evidence" value="ECO:0007669"/>
    <property type="project" value="UniProtKB-KW"/>
</dbReference>
<dbReference type="CDD" id="cd01132">
    <property type="entry name" value="F1-ATPase_alpha_CD"/>
    <property type="match status" value="1"/>
</dbReference>
<sequence length="504" mass="53958">MKFSSDEIASVLQQEIENFDSKIDVREVGTVLEVGDGIARVYGLSGVMAGEMVEFPNGAIGLAFNLEENSVGVIILGDYLTIQEGDEVKALGTLLSVPAGDAVVGRVLDPLGNPLDGKGPVQSDVTRPVEIIATGVAERQPVTQPMQTGIKAIDAMTPIGRGQRELIIGDRKTGKTAIAIDAILNQKGQDVKCFYVAIGQKDSSVAGVVDVLEKYGAMEYTTVVVAGASAPAPLQYVAPYAGTAMAEHFMFNGGHALIVYDDLSKQAVAYRQMSLLMRRPPGREAFPGDVFYCHSRLLERSSKLSDELGGGSITSLPIIETLEGEVSAYIPTNVISITDGQIYVQPDLFFSGVRPAMNPGISVSRVGGAAQIKAMKKVAGGLRLDLAAFRALEAFAQLGTDLDPATQAQLDRGYRMVELLKQPQYQPLSVAEQVVSLFAGTQGHLDDVEIKTVQQWEKDFLQFINDKHSSLLETLTEKGELSDDIVSALEAAIKDFKAGYTPTA</sequence>
<evidence type="ECO:0000256" key="11">
    <source>
        <dbReference type="ARBA" id="ARBA00023196"/>
    </source>
</evidence>
<keyword evidence="7 14" id="KW-0067">ATP-binding</keyword>
<dbReference type="SUPFAM" id="SSF47917">
    <property type="entry name" value="C-terminal domain of alpha and beta subunits of F1 ATP synthase"/>
    <property type="match status" value="1"/>
</dbReference>
<dbReference type="NCBIfam" id="TIGR00962">
    <property type="entry name" value="atpA"/>
    <property type="match status" value="1"/>
</dbReference>
<evidence type="ECO:0000256" key="13">
    <source>
        <dbReference type="ARBA" id="ARBA00026013"/>
    </source>
</evidence>
<dbReference type="Pfam" id="PF02874">
    <property type="entry name" value="ATP-synt_ab_N"/>
    <property type="match status" value="1"/>
</dbReference>
<comment type="subunit">
    <text evidence="13">F-type ATPases have 2 components, CF(1) - the catalytic core - and CF(0) - the membrane proton channel. CF(1) has five subunits: alpha(3), beta(3), gamma(1), delta(1), epsilon(1). CF(0) has four main subunits: a(1), b(1), b'(1) and c(9-12).</text>
</comment>
<dbReference type="EMBL" id="CP037423">
    <property type="protein sequence ID" value="QDV45512.1"/>
    <property type="molecule type" value="Genomic_DNA"/>
</dbReference>
<comment type="function">
    <text evidence="1 14">Produces ATP from ADP in the presence of a proton gradient across the membrane. The alpha chain is a regulatory subunit.</text>
</comment>
<evidence type="ECO:0000256" key="5">
    <source>
        <dbReference type="ARBA" id="ARBA00022741"/>
    </source>
</evidence>
<dbReference type="KEGG" id="snep:Enr13x_53910"/>
<dbReference type="Gene3D" id="2.40.30.20">
    <property type="match status" value="1"/>
</dbReference>
<evidence type="ECO:0000256" key="1">
    <source>
        <dbReference type="ARBA" id="ARBA00003784"/>
    </source>
</evidence>
<dbReference type="Pfam" id="PF00006">
    <property type="entry name" value="ATP-synt_ab"/>
    <property type="match status" value="1"/>
</dbReference>
<dbReference type="OrthoDB" id="9803053at2"/>
<feature type="domain" description="ATPase F1/V1/A1 complex alpha/beta subunit nucleotide-binding" evidence="15">
    <location>
        <begin position="149"/>
        <end position="364"/>
    </location>
</feature>
<dbReference type="EC" id="7.1.2.2" evidence="14"/>
<keyword evidence="6 14" id="KW-0375">Hydrogen ion transport</keyword>
<proteinExistence type="inferred from homology"/>
<keyword evidence="4 14" id="KW-0813">Transport</keyword>
<comment type="catalytic activity">
    <reaction evidence="14">
        <text>ATP + H2O + 4 H(+)(in) = ADP + phosphate + 5 H(+)(out)</text>
        <dbReference type="Rhea" id="RHEA:57720"/>
        <dbReference type="ChEBI" id="CHEBI:15377"/>
        <dbReference type="ChEBI" id="CHEBI:15378"/>
        <dbReference type="ChEBI" id="CHEBI:30616"/>
        <dbReference type="ChEBI" id="CHEBI:43474"/>
        <dbReference type="ChEBI" id="CHEBI:456216"/>
        <dbReference type="EC" id="7.1.2.2"/>
    </reaction>
</comment>
<evidence type="ECO:0000313" key="19">
    <source>
        <dbReference type="Proteomes" id="UP000319004"/>
    </source>
</evidence>
<keyword evidence="9 14" id="KW-0406">Ion transport</keyword>
<dbReference type="RefSeq" id="WP_145389661.1">
    <property type="nucleotide sequence ID" value="NZ_CP037423.1"/>
</dbReference>
<keyword evidence="14" id="KW-1003">Cell membrane</keyword>
<dbReference type="Gene3D" id="3.40.50.300">
    <property type="entry name" value="P-loop containing nucleotide triphosphate hydrolases"/>
    <property type="match status" value="1"/>
</dbReference>
<keyword evidence="19" id="KW-1185">Reference proteome</keyword>
<dbReference type="FunFam" id="1.20.150.20:FF:000001">
    <property type="entry name" value="ATP synthase subunit alpha"/>
    <property type="match status" value="1"/>
</dbReference>
<evidence type="ECO:0000256" key="3">
    <source>
        <dbReference type="ARBA" id="ARBA00008936"/>
    </source>
</evidence>
<evidence type="ECO:0000256" key="10">
    <source>
        <dbReference type="ARBA" id="ARBA00023136"/>
    </source>
</evidence>
<dbReference type="InterPro" id="IPR036121">
    <property type="entry name" value="ATPase_F1/V1/A1_a/bsu_N_sf"/>
</dbReference>
<name>A0A518HXC8_9BACT</name>
<feature type="domain" description="ATP synthase alpha subunit C-terminal" evidence="16">
    <location>
        <begin position="371"/>
        <end position="496"/>
    </location>
</feature>
<dbReference type="GO" id="GO:0046933">
    <property type="term" value="F:proton-transporting ATP synthase activity, rotational mechanism"/>
    <property type="evidence" value="ECO:0007669"/>
    <property type="project" value="UniProtKB-UniRule"/>
</dbReference>
<dbReference type="PANTHER" id="PTHR48082">
    <property type="entry name" value="ATP SYNTHASE SUBUNIT ALPHA, MITOCHONDRIAL"/>
    <property type="match status" value="1"/>
</dbReference>
<dbReference type="InterPro" id="IPR000194">
    <property type="entry name" value="ATPase_F1/V1/A1_a/bsu_nucl-bd"/>
</dbReference>
<dbReference type="InterPro" id="IPR023366">
    <property type="entry name" value="ATP_synth_asu-like_sf"/>
</dbReference>
<evidence type="ECO:0000256" key="12">
    <source>
        <dbReference type="ARBA" id="ARBA00023310"/>
    </source>
</evidence>
<keyword evidence="11 14" id="KW-0139">CF(1)</keyword>
<dbReference type="NCBIfam" id="NF009884">
    <property type="entry name" value="PRK13343.1"/>
    <property type="match status" value="1"/>
</dbReference>
<dbReference type="InterPro" id="IPR000793">
    <property type="entry name" value="ATP_synth_asu_C"/>
</dbReference>
<feature type="domain" description="ATPase F1/V1/A1 complex alpha/beta subunit N-terminal" evidence="17">
    <location>
        <begin position="25"/>
        <end position="92"/>
    </location>
</feature>
<evidence type="ECO:0000259" key="16">
    <source>
        <dbReference type="Pfam" id="PF00306"/>
    </source>
</evidence>
<feature type="binding site" evidence="14">
    <location>
        <begin position="169"/>
        <end position="176"/>
    </location>
    <ligand>
        <name>ATP</name>
        <dbReference type="ChEBI" id="CHEBI:30616"/>
    </ligand>
</feature>
<accession>A0A518HXC8</accession>
<dbReference type="SUPFAM" id="SSF50615">
    <property type="entry name" value="N-terminal domain of alpha and beta subunits of F1 ATP synthase"/>
    <property type="match status" value="1"/>
</dbReference>
<reference evidence="18 19" key="1">
    <citation type="submission" date="2019-03" db="EMBL/GenBank/DDBJ databases">
        <title>Deep-cultivation of Planctomycetes and their phenomic and genomic characterization uncovers novel biology.</title>
        <authorList>
            <person name="Wiegand S."/>
            <person name="Jogler M."/>
            <person name="Boedeker C."/>
            <person name="Pinto D."/>
            <person name="Vollmers J."/>
            <person name="Rivas-Marin E."/>
            <person name="Kohn T."/>
            <person name="Peeters S.H."/>
            <person name="Heuer A."/>
            <person name="Rast P."/>
            <person name="Oberbeckmann S."/>
            <person name="Bunk B."/>
            <person name="Jeske O."/>
            <person name="Meyerdierks A."/>
            <person name="Storesund J.E."/>
            <person name="Kallscheuer N."/>
            <person name="Luecker S."/>
            <person name="Lage O.M."/>
            <person name="Pohl T."/>
            <person name="Merkel B.J."/>
            <person name="Hornburger P."/>
            <person name="Mueller R.-W."/>
            <person name="Bruemmer F."/>
            <person name="Labrenz M."/>
            <person name="Spormann A.M."/>
            <person name="Op den Camp H."/>
            <person name="Overmann J."/>
            <person name="Amann R."/>
            <person name="Jetten M.S.M."/>
            <person name="Mascher T."/>
            <person name="Medema M.H."/>
            <person name="Devos D.P."/>
            <person name="Kaster A.-K."/>
            <person name="Ovreas L."/>
            <person name="Rohde M."/>
            <person name="Galperin M.Y."/>
            <person name="Jogler C."/>
        </authorList>
    </citation>
    <scope>NUCLEOTIDE SEQUENCE [LARGE SCALE GENOMIC DNA]</scope>
    <source>
        <strain evidence="18 19">Enr13</strain>
    </source>
</reference>
<evidence type="ECO:0000256" key="7">
    <source>
        <dbReference type="ARBA" id="ARBA00022840"/>
    </source>
</evidence>
<feature type="site" description="Required for activity" evidence="14">
    <location>
        <position position="362"/>
    </location>
</feature>
<dbReference type="SUPFAM" id="SSF52540">
    <property type="entry name" value="P-loop containing nucleoside triphosphate hydrolases"/>
    <property type="match status" value="1"/>
</dbReference>
<keyword evidence="8 14" id="KW-1278">Translocase</keyword>
<evidence type="ECO:0000256" key="6">
    <source>
        <dbReference type="ARBA" id="ARBA00022781"/>
    </source>
</evidence>
<protein>
    <recommendedName>
        <fullName evidence="14">ATP synthase subunit alpha</fullName>
        <ecNumber evidence="14">7.1.2.2</ecNumber>
    </recommendedName>
    <alternativeName>
        <fullName evidence="14">ATP synthase F1 sector subunit alpha</fullName>
    </alternativeName>
    <alternativeName>
        <fullName evidence="14">F-ATPase subunit alpha</fullName>
    </alternativeName>
</protein>
<dbReference type="Pfam" id="PF00306">
    <property type="entry name" value="ATP-synt_ab_C"/>
    <property type="match status" value="1"/>
</dbReference>
<dbReference type="HAMAP" id="MF_01346">
    <property type="entry name" value="ATP_synth_alpha_bact"/>
    <property type="match status" value="1"/>
</dbReference>
<dbReference type="InterPro" id="IPR005294">
    <property type="entry name" value="ATP_synth_F1_asu"/>
</dbReference>
<keyword evidence="5 14" id="KW-0547">Nucleotide-binding</keyword>
<evidence type="ECO:0000256" key="2">
    <source>
        <dbReference type="ARBA" id="ARBA00004170"/>
    </source>
</evidence>
<evidence type="ECO:0000256" key="4">
    <source>
        <dbReference type="ARBA" id="ARBA00022448"/>
    </source>
</evidence>
<keyword evidence="12 14" id="KW-0066">ATP synthesis</keyword>
<comment type="similarity">
    <text evidence="3 14">Belongs to the ATPase alpha/beta chains family.</text>
</comment>
<dbReference type="FunFam" id="2.40.30.20:FF:000001">
    <property type="entry name" value="ATP synthase subunit alpha"/>
    <property type="match status" value="1"/>
</dbReference>
<comment type="subcellular location">
    <subcellularLocation>
        <location evidence="14">Cell membrane</location>
        <topology evidence="14">Peripheral membrane protein</topology>
    </subcellularLocation>
    <subcellularLocation>
        <location evidence="2">Membrane</location>
        <topology evidence="2">Peripheral membrane protein</topology>
    </subcellularLocation>
</comment>
<dbReference type="PIRSF" id="PIRSF039088">
    <property type="entry name" value="F_ATPase_subunit_alpha"/>
    <property type="match status" value="1"/>
</dbReference>
<dbReference type="Gene3D" id="1.20.150.20">
    <property type="entry name" value="ATP synthase alpha/beta chain, C-terminal domain"/>
    <property type="match status" value="1"/>
</dbReference>
<dbReference type="InterPro" id="IPR038376">
    <property type="entry name" value="ATP_synth_asu_C_sf"/>
</dbReference>
<evidence type="ECO:0000313" key="18">
    <source>
        <dbReference type="EMBL" id="QDV45512.1"/>
    </source>
</evidence>
<evidence type="ECO:0000259" key="17">
    <source>
        <dbReference type="Pfam" id="PF02874"/>
    </source>
</evidence>
<dbReference type="AlphaFoldDB" id="A0A518HXC8"/>
<gene>
    <name evidence="18" type="primary">atpA_2</name>
    <name evidence="14" type="synonym">atpA</name>
    <name evidence="18" type="ORF">Enr13x_53910</name>
</gene>
<dbReference type="GO" id="GO:0005886">
    <property type="term" value="C:plasma membrane"/>
    <property type="evidence" value="ECO:0007669"/>
    <property type="project" value="UniProtKB-SubCell"/>
</dbReference>
<dbReference type="GO" id="GO:0005524">
    <property type="term" value="F:ATP binding"/>
    <property type="evidence" value="ECO:0007669"/>
    <property type="project" value="UniProtKB-UniRule"/>
</dbReference>
<evidence type="ECO:0000256" key="8">
    <source>
        <dbReference type="ARBA" id="ARBA00022967"/>
    </source>
</evidence>
<keyword evidence="10 14" id="KW-0472">Membrane</keyword>
<dbReference type="InterPro" id="IPR033732">
    <property type="entry name" value="ATP_synth_F1_a_nt-bd_dom"/>
</dbReference>
<dbReference type="CDD" id="cd18113">
    <property type="entry name" value="ATP-synt_F1_alpha_C"/>
    <property type="match status" value="1"/>
</dbReference>
<evidence type="ECO:0000256" key="9">
    <source>
        <dbReference type="ARBA" id="ARBA00023065"/>
    </source>
</evidence>